<dbReference type="InterPro" id="IPR007645">
    <property type="entry name" value="RNA_pol_Rpb2_3"/>
</dbReference>
<dbReference type="Pfam" id="PF04565">
    <property type="entry name" value="RNA_pol_Rpb2_3"/>
    <property type="match status" value="1"/>
</dbReference>
<feature type="domain" description="DNA-directed RNA polymerase beta subunit external 1" evidence="13">
    <location>
        <begin position="465"/>
        <end position="532"/>
    </location>
</feature>
<dbReference type="Gene3D" id="2.30.150.10">
    <property type="entry name" value="DNA-directed RNA polymerase, beta subunit, external 1 domain"/>
    <property type="match status" value="1"/>
</dbReference>
<evidence type="ECO:0000256" key="4">
    <source>
        <dbReference type="ARBA" id="ARBA00023163"/>
    </source>
</evidence>
<sequence length="1070" mass="119995">MAKKIQRINVGQVGSRLPVAIPNLTELQRSSFESFVGEGLGEVLERISPITDYTEENYSLKIYQPRIEPPRNTPQEAIINGSSYEMKLFARGELTNLETGEIVEQEVFLGRIPQITSRGTFIINGIERCIVNQLIRSPGVYFETTKYPGLTQVFYTAAIRPERGAWIEFPTYRNNEIYARINQRGRFPVTALLKAFGVKLSEIKNIFPNNETDAQQYIHQTLARDTTATQEEALLEVYTKTNPGDPRILENAQNFFKNTFFNPRYFSLGKVGRYKINKRLNLNFPIEEKFYLLQKEDLIETVRELIRLNVQQSAADNIDHLSNRRVRAVGELMKYYFERGVRMLERNIQERLSVASLDKVLTPSLLVNSRPIVASMREFFGTSQLSQYMDQSNPLSEIEHLRRISALGPGGLTRERAGVTVRDVQPSHYGRLCIIKTPEGPNIGLNLAMAIFARRNEYGFLESPYFKVEQKKDGPYITNQIEYLAADEEEKYRIAESTVRVDKNGKILDSTVTVRYQGDFVFSPSSEIDYVDLHPEQVVGVSAGLIPFVSSDVGNRALMGANMQCQAVPLVIPRASYTGTGIETKVIEDSLWAIFAEEDGEVEYADGERIRIRYKKGKKSSYTKEYRLVKFKRTNDNTCYNQLTRVTTGEKVKKGEALVDGPSHERGQLALGQDLLAAFMPWDGFNYEDAIAISESVVKQDLLTSIHIKTYEATVMETKLGAEEITSDIPNVSSESLRNLDETGIVVVGAQVEPGDVLVGKVAPKGESELTAEERLLRAIFGEKAREIRNTSLVVPHGERGRVINVRILTKKDSSELGPGVLKVIRVDVAQFRKIKVGDKIAGRHGSKGVIARIVPDEDMPYLENGRPVDILLNPISILGRMNIGQKMEAHLGWAGKILGEYYAISAFDRLPPNFLANKFKEANLPPSGKVTLYDGRTGKAFENPVMIGYANIMKLHHLAEDKIHARSTGPYSLITQQPLSGKAQMGGQRLGEMEVWALEAYGAAHTLKEMLTIKSDDVVGRAKAFEAIIKGNPIPEARIPESFKLLVKELNSLSLDVQPLSLESQKTKP</sequence>
<feature type="domain" description="RNA polymerase Rpb2" evidence="10">
    <location>
        <begin position="136"/>
        <end position="327"/>
    </location>
</feature>
<comment type="similarity">
    <text evidence="6 7">Belongs to the RNA polymerase beta chain family.</text>
</comment>
<dbReference type="Pfam" id="PF04563">
    <property type="entry name" value="RNA_pol_Rpb2_1"/>
    <property type="match status" value="1"/>
</dbReference>
<evidence type="ECO:0000313" key="14">
    <source>
        <dbReference type="EMBL" id="OQX51248.1"/>
    </source>
</evidence>
<comment type="subunit">
    <text evidence="6">The RNAP catalytic core consists of 2 alpha, 1 beta, 1 beta' and 1 omega subunit. When a sigma factor is associated with the core the holoenzyme is formed, which can initiate transcription.</text>
</comment>
<dbReference type="PANTHER" id="PTHR20856">
    <property type="entry name" value="DNA-DIRECTED RNA POLYMERASE I SUBUNIT 2"/>
    <property type="match status" value="1"/>
</dbReference>
<evidence type="ECO:0000256" key="2">
    <source>
        <dbReference type="ARBA" id="ARBA00022679"/>
    </source>
</evidence>
<dbReference type="InterPro" id="IPR037034">
    <property type="entry name" value="RNA_pol_Rpb2_2_sf"/>
</dbReference>
<dbReference type="InterPro" id="IPR019462">
    <property type="entry name" value="DNA-dir_RNA_pol_bsu_external_1"/>
</dbReference>
<dbReference type="Pfam" id="PF00562">
    <property type="entry name" value="RNA_pol_Rpb2_6"/>
    <property type="match status" value="1"/>
</dbReference>
<evidence type="ECO:0000313" key="15">
    <source>
        <dbReference type="Proteomes" id="UP000192520"/>
    </source>
</evidence>
<dbReference type="EC" id="2.7.7.6" evidence="6"/>
<evidence type="ECO:0000256" key="7">
    <source>
        <dbReference type="RuleBase" id="RU000434"/>
    </source>
</evidence>
<evidence type="ECO:0000259" key="8">
    <source>
        <dbReference type="Pfam" id="PF00562"/>
    </source>
</evidence>
<dbReference type="NCBIfam" id="TIGR02013">
    <property type="entry name" value="rpoB"/>
    <property type="match status" value="1"/>
</dbReference>
<feature type="domain" description="RNA polymerase Rpb2" evidence="9">
    <location>
        <begin position="987"/>
        <end position="1059"/>
    </location>
</feature>
<evidence type="ECO:0000256" key="3">
    <source>
        <dbReference type="ARBA" id="ARBA00022695"/>
    </source>
</evidence>
<evidence type="ECO:0000259" key="12">
    <source>
        <dbReference type="Pfam" id="PF04565"/>
    </source>
</evidence>
<reference evidence="15" key="1">
    <citation type="submission" date="2017-03" db="EMBL/GenBank/DDBJ databases">
        <title>Novel pathways for hydrocarbon cycling and metabolic interdependencies in hydrothermal sediment communities.</title>
        <authorList>
            <person name="Dombrowski N."/>
            <person name="Seitz K."/>
            <person name="Teske A."/>
            <person name="Baker B."/>
        </authorList>
    </citation>
    <scope>NUCLEOTIDE SEQUENCE [LARGE SCALE GENOMIC DNA]</scope>
</reference>
<dbReference type="Gene3D" id="2.40.50.150">
    <property type="match status" value="1"/>
</dbReference>
<feature type="domain" description="DNA-directed RNA polymerase subunit 2 hybrid-binding" evidence="8">
    <location>
        <begin position="596"/>
        <end position="985"/>
    </location>
</feature>
<keyword evidence="1 6" id="KW-0240">DNA-directed RNA polymerase</keyword>
<keyword evidence="3 6" id="KW-0548">Nucleotidyltransferase</keyword>
<dbReference type="AlphaFoldDB" id="A0A1W9NYQ8"/>
<dbReference type="Proteomes" id="UP000192520">
    <property type="component" value="Unassembled WGS sequence"/>
</dbReference>
<dbReference type="Pfam" id="PF04561">
    <property type="entry name" value="RNA_pol_Rpb2_2"/>
    <property type="match status" value="1"/>
</dbReference>
<dbReference type="SUPFAM" id="SSF64484">
    <property type="entry name" value="beta and beta-prime subunits of DNA dependent RNA-polymerase"/>
    <property type="match status" value="1"/>
</dbReference>
<dbReference type="HAMAP" id="MF_01321">
    <property type="entry name" value="RNApol_bact_RpoB"/>
    <property type="match status" value="1"/>
</dbReference>
<evidence type="ECO:0000256" key="6">
    <source>
        <dbReference type="HAMAP-Rule" id="MF_01321"/>
    </source>
</evidence>
<dbReference type="InterPro" id="IPR014724">
    <property type="entry name" value="RNA_pol_RPB2_OB-fold"/>
</dbReference>
<dbReference type="Gene3D" id="3.90.1800.10">
    <property type="entry name" value="RNA polymerase alpha subunit dimerisation domain"/>
    <property type="match status" value="1"/>
</dbReference>
<gene>
    <name evidence="6" type="primary">rpoB</name>
    <name evidence="14" type="ORF">B5M47_01690</name>
</gene>
<dbReference type="Gene3D" id="3.90.1100.10">
    <property type="match status" value="1"/>
</dbReference>
<dbReference type="GO" id="GO:0003677">
    <property type="term" value="F:DNA binding"/>
    <property type="evidence" value="ECO:0007669"/>
    <property type="project" value="UniProtKB-UniRule"/>
</dbReference>
<evidence type="ECO:0000256" key="5">
    <source>
        <dbReference type="ARBA" id="ARBA00048552"/>
    </source>
</evidence>
<dbReference type="GO" id="GO:0006351">
    <property type="term" value="P:DNA-templated transcription"/>
    <property type="evidence" value="ECO:0007669"/>
    <property type="project" value="UniProtKB-UniRule"/>
</dbReference>
<dbReference type="GO" id="GO:0000428">
    <property type="term" value="C:DNA-directed RNA polymerase complex"/>
    <property type="evidence" value="ECO:0007669"/>
    <property type="project" value="UniProtKB-KW"/>
</dbReference>
<dbReference type="InterPro" id="IPR007642">
    <property type="entry name" value="RNA_pol_Rpb2_2"/>
</dbReference>
<accession>A0A1W9NYQ8</accession>
<dbReference type="Pfam" id="PF04560">
    <property type="entry name" value="RNA_pol_Rpb2_7"/>
    <property type="match status" value="1"/>
</dbReference>
<evidence type="ECO:0000259" key="10">
    <source>
        <dbReference type="Pfam" id="PF04561"/>
    </source>
</evidence>
<organism evidence="14 15">
    <name type="scientific">candidate division CPR3 bacterium 4484_211</name>
    <dbReference type="NCBI Taxonomy" id="1968527"/>
    <lineage>
        <taxon>Bacteria</taxon>
        <taxon>Bacteria division CPR3</taxon>
    </lineage>
</organism>
<dbReference type="InterPro" id="IPR042107">
    <property type="entry name" value="DNA-dir_RNA_pol_bsu_ext_1_sf"/>
</dbReference>
<dbReference type="InterPro" id="IPR037033">
    <property type="entry name" value="DNA-dir_RNAP_su2_hyb_sf"/>
</dbReference>
<name>A0A1W9NYQ8_UNCC3</name>
<comment type="caution">
    <text evidence="14">The sequence shown here is derived from an EMBL/GenBank/DDBJ whole genome shotgun (WGS) entry which is preliminary data.</text>
</comment>
<dbReference type="STRING" id="1968527.B5M47_01690"/>
<keyword evidence="4 6" id="KW-0804">Transcription</keyword>
<evidence type="ECO:0000256" key="1">
    <source>
        <dbReference type="ARBA" id="ARBA00022478"/>
    </source>
</evidence>
<dbReference type="InterPro" id="IPR015712">
    <property type="entry name" value="DNA-dir_RNA_pol_su2"/>
</dbReference>
<dbReference type="InterPro" id="IPR007644">
    <property type="entry name" value="RNA_pol_bsu_protrusion"/>
</dbReference>
<keyword evidence="2 6" id="KW-0808">Transferase</keyword>
<dbReference type="GO" id="GO:0003899">
    <property type="term" value="F:DNA-directed RNA polymerase activity"/>
    <property type="evidence" value="ECO:0007669"/>
    <property type="project" value="UniProtKB-UniRule"/>
</dbReference>
<dbReference type="Gene3D" id="3.90.1110.10">
    <property type="entry name" value="RNA polymerase Rpb2, domain 2"/>
    <property type="match status" value="1"/>
</dbReference>
<protein>
    <recommendedName>
        <fullName evidence="6">DNA-directed RNA polymerase subunit beta</fullName>
        <shortName evidence="6">RNAP subunit beta</shortName>
        <ecNumber evidence="6">2.7.7.6</ecNumber>
    </recommendedName>
    <alternativeName>
        <fullName evidence="6">RNA polymerase subunit beta</fullName>
    </alternativeName>
    <alternativeName>
        <fullName evidence="6">Transcriptase subunit beta</fullName>
    </alternativeName>
</protein>
<dbReference type="Gene3D" id="2.40.270.10">
    <property type="entry name" value="DNA-directed RNA polymerase, subunit 2, domain 6"/>
    <property type="match status" value="1"/>
</dbReference>
<dbReference type="EMBL" id="MZGJ01000006">
    <property type="protein sequence ID" value="OQX51248.1"/>
    <property type="molecule type" value="Genomic_DNA"/>
</dbReference>
<dbReference type="NCBIfam" id="NF001616">
    <property type="entry name" value="PRK00405.1"/>
    <property type="match status" value="1"/>
</dbReference>
<comment type="catalytic activity">
    <reaction evidence="5 6">
        <text>RNA(n) + a ribonucleoside 5'-triphosphate = RNA(n+1) + diphosphate</text>
        <dbReference type="Rhea" id="RHEA:21248"/>
        <dbReference type="Rhea" id="RHEA-COMP:14527"/>
        <dbReference type="Rhea" id="RHEA-COMP:17342"/>
        <dbReference type="ChEBI" id="CHEBI:33019"/>
        <dbReference type="ChEBI" id="CHEBI:61557"/>
        <dbReference type="ChEBI" id="CHEBI:140395"/>
        <dbReference type="EC" id="2.7.7.6"/>
    </reaction>
</comment>
<dbReference type="GO" id="GO:0032549">
    <property type="term" value="F:ribonucleoside binding"/>
    <property type="evidence" value="ECO:0007669"/>
    <property type="project" value="InterPro"/>
</dbReference>
<dbReference type="CDD" id="cd00653">
    <property type="entry name" value="RNA_pol_B_RPB2"/>
    <property type="match status" value="1"/>
</dbReference>
<evidence type="ECO:0000259" key="13">
    <source>
        <dbReference type="Pfam" id="PF10385"/>
    </source>
</evidence>
<dbReference type="InterPro" id="IPR010243">
    <property type="entry name" value="RNA_pol_bsu_bac"/>
</dbReference>
<dbReference type="InterPro" id="IPR007641">
    <property type="entry name" value="RNA_pol_Rpb2_7"/>
</dbReference>
<evidence type="ECO:0000259" key="11">
    <source>
        <dbReference type="Pfam" id="PF04563"/>
    </source>
</evidence>
<feature type="domain" description="RNA polymerase beta subunit protrusion" evidence="11">
    <location>
        <begin position="24"/>
        <end position="372"/>
    </location>
</feature>
<comment type="function">
    <text evidence="6">DNA-dependent RNA polymerase catalyzes the transcription of DNA into RNA using the four ribonucleoside triphosphates as substrates.</text>
</comment>
<evidence type="ECO:0000259" key="9">
    <source>
        <dbReference type="Pfam" id="PF04560"/>
    </source>
</evidence>
<feature type="domain" description="RNA polymerase Rpb2" evidence="12">
    <location>
        <begin position="387"/>
        <end position="454"/>
    </location>
</feature>
<dbReference type="Gene3D" id="2.40.50.100">
    <property type="match status" value="1"/>
</dbReference>
<dbReference type="Pfam" id="PF10385">
    <property type="entry name" value="RNA_pol_Rpb2_45"/>
    <property type="match status" value="1"/>
</dbReference>
<proteinExistence type="inferred from homology"/>
<dbReference type="InterPro" id="IPR007120">
    <property type="entry name" value="DNA-dir_RNAP_su2_dom"/>
</dbReference>